<dbReference type="SUPFAM" id="SSF51679">
    <property type="entry name" value="Bacterial luciferase-like"/>
    <property type="match status" value="1"/>
</dbReference>
<proteinExistence type="predicted"/>
<evidence type="ECO:0000313" key="5">
    <source>
        <dbReference type="Proteomes" id="UP000193710"/>
    </source>
</evidence>
<dbReference type="Proteomes" id="UP000028880">
    <property type="component" value="Unassembled WGS sequence"/>
</dbReference>
<feature type="region of interest" description="Disordered" evidence="1">
    <location>
        <begin position="109"/>
        <end position="129"/>
    </location>
</feature>
<dbReference type="InterPro" id="IPR011251">
    <property type="entry name" value="Luciferase-like_dom"/>
</dbReference>
<dbReference type="InterPro" id="IPR050766">
    <property type="entry name" value="Bact_Lucif_Oxidored"/>
</dbReference>
<dbReference type="GO" id="GO:0016705">
    <property type="term" value="F:oxidoreductase activity, acting on paired donors, with incorporation or reduction of molecular oxygen"/>
    <property type="evidence" value="ECO:0007669"/>
    <property type="project" value="InterPro"/>
</dbReference>
<dbReference type="Pfam" id="PF00296">
    <property type="entry name" value="Bac_luciferase"/>
    <property type="match status" value="2"/>
</dbReference>
<dbReference type="OrthoDB" id="9780518at2"/>
<dbReference type="eggNOG" id="COG2141">
    <property type="taxonomic scope" value="Bacteria"/>
</dbReference>
<gene>
    <name evidence="4" type="ORF">AWC29_16820</name>
    <name evidence="3" type="ORF">BN973_01059</name>
</gene>
<dbReference type="PANTHER" id="PTHR30137:SF6">
    <property type="entry name" value="LUCIFERASE-LIKE MONOOXYGENASE"/>
    <property type="match status" value="1"/>
</dbReference>
<keyword evidence="5" id="KW-1185">Reference proteome</keyword>
<dbReference type="EMBL" id="LQPY01000021">
    <property type="protein sequence ID" value="ORX03731.1"/>
    <property type="molecule type" value="Genomic_DNA"/>
</dbReference>
<feature type="compositionally biased region" description="Basic and acidic residues" evidence="1">
    <location>
        <begin position="112"/>
        <end position="129"/>
    </location>
</feature>
<dbReference type="STRING" id="47839.BN973_01059"/>
<dbReference type="PANTHER" id="PTHR30137">
    <property type="entry name" value="LUCIFERASE-LIKE MONOOXYGENASE"/>
    <property type="match status" value="1"/>
</dbReference>
<feature type="domain" description="Luciferase-like" evidence="2">
    <location>
        <begin position="6"/>
        <end position="113"/>
    </location>
</feature>
<evidence type="ECO:0000313" key="3">
    <source>
        <dbReference type="EMBL" id="CDO86714.1"/>
    </source>
</evidence>
<sequence length="372" mass="40427">MNVALSVLDLAPISAGSDPATALRNTIELAQRAEDWGFRRYWVAEHHFVGVASAAPAVLIGQIAAATDRIRVGAAAVQLGYTTAIAVVESFGMLEAFYPGRIDLGIGRSGQRRLESQKPKKPKEPRPPRVWHEVDGVVVPTPFDLRGLLDLEQLQATMGILQQPEAVSPDFAEQVDDILALLDGTYHVGKYDVHAVPGERSGLRPWIFGSTRGQSARVAGALGLPFVASYHITPATALEALEAYRETFVPSAALAKPYVVVSADIVVADDSDTAHHLADGYGHWVYSIRSGVGAMPYPEPGSCPPLTEQQYDLVKDRLATQFVGNPDEVAQRLEALQRVTGADELVITSVTHRFEDRLRSHELIAKRWGLTE</sequence>
<dbReference type="GO" id="GO:0005829">
    <property type="term" value="C:cytosol"/>
    <property type="evidence" value="ECO:0007669"/>
    <property type="project" value="TreeGrafter"/>
</dbReference>
<feature type="domain" description="Luciferase-like" evidence="2">
    <location>
        <begin position="169"/>
        <end position="339"/>
    </location>
</feature>
<dbReference type="RefSeq" id="WP_036466389.1">
    <property type="nucleotide sequence ID" value="NZ_HG964446.1"/>
</dbReference>
<dbReference type="Proteomes" id="UP000193710">
    <property type="component" value="Unassembled WGS sequence"/>
</dbReference>
<organism evidence="3">
    <name type="scientific">Mycobacterium triplex</name>
    <dbReference type="NCBI Taxonomy" id="47839"/>
    <lineage>
        <taxon>Bacteria</taxon>
        <taxon>Bacillati</taxon>
        <taxon>Actinomycetota</taxon>
        <taxon>Actinomycetes</taxon>
        <taxon>Mycobacteriales</taxon>
        <taxon>Mycobacteriaceae</taxon>
        <taxon>Mycobacterium</taxon>
        <taxon>Mycobacterium simiae complex</taxon>
    </lineage>
</organism>
<accession>A0A024JT37</accession>
<dbReference type="CDD" id="cd00347">
    <property type="entry name" value="Flavin_utilizing_monoxygenases"/>
    <property type="match status" value="2"/>
</dbReference>
<name>A0A024JT37_9MYCO</name>
<reference evidence="3" key="2">
    <citation type="submission" date="2014-04" db="EMBL/GenBank/DDBJ databases">
        <authorList>
            <person name="Xu Y.W."/>
            <person name="Yang Q."/>
        </authorList>
    </citation>
    <scope>NUCLEOTIDE SEQUENCE</scope>
    <source>
        <strain evidence="3">DSM 44626</strain>
    </source>
</reference>
<evidence type="ECO:0000313" key="4">
    <source>
        <dbReference type="EMBL" id="ORX03731.1"/>
    </source>
</evidence>
<dbReference type="AlphaFoldDB" id="A0A024JT37"/>
<dbReference type="EMBL" id="HG964446">
    <property type="protein sequence ID" value="CDO86714.1"/>
    <property type="molecule type" value="Genomic_DNA"/>
</dbReference>
<evidence type="ECO:0000256" key="1">
    <source>
        <dbReference type="SAM" id="MobiDB-lite"/>
    </source>
</evidence>
<reference evidence="4 5" key="3">
    <citation type="submission" date="2016-01" db="EMBL/GenBank/DDBJ databases">
        <title>The new phylogeny of the genus Mycobacterium.</title>
        <authorList>
            <person name="Tarcisio F."/>
            <person name="Conor M."/>
            <person name="Antonella G."/>
            <person name="Elisabetta G."/>
            <person name="Giulia F.S."/>
            <person name="Sara T."/>
            <person name="Anna F."/>
            <person name="Clotilde B."/>
            <person name="Roberto B."/>
            <person name="Veronica D.S."/>
            <person name="Fabio R."/>
            <person name="Monica P."/>
            <person name="Olivier J."/>
            <person name="Enrico T."/>
            <person name="Nicola S."/>
        </authorList>
    </citation>
    <scope>NUCLEOTIDE SEQUENCE [LARGE SCALE GENOMIC DNA]</scope>
    <source>
        <strain evidence="4 5">DSM 44626</strain>
    </source>
</reference>
<protein>
    <submittedName>
        <fullName evidence="4">Luciferase</fullName>
    </submittedName>
</protein>
<dbReference type="Gene3D" id="3.20.20.30">
    <property type="entry name" value="Luciferase-like domain"/>
    <property type="match status" value="1"/>
</dbReference>
<reference evidence="3" key="1">
    <citation type="journal article" date="2014" name="Genome Announc.">
        <title>Draft Genome Sequence of Mycobacterium triplex DSM 44626.</title>
        <authorList>
            <person name="Sassi M."/>
            <person name="Croce O."/>
            <person name="Robert C."/>
            <person name="Raoult D."/>
            <person name="Drancourt M."/>
        </authorList>
    </citation>
    <scope>NUCLEOTIDE SEQUENCE [LARGE SCALE GENOMIC DNA]</scope>
    <source>
        <strain evidence="3">DSM 44626</strain>
    </source>
</reference>
<evidence type="ECO:0000259" key="2">
    <source>
        <dbReference type="Pfam" id="PF00296"/>
    </source>
</evidence>
<dbReference type="InterPro" id="IPR036661">
    <property type="entry name" value="Luciferase-like_sf"/>
</dbReference>
<dbReference type="HOGENOM" id="CLU_027853_9_2_11"/>